<keyword evidence="2" id="KW-0808">Transferase</keyword>
<dbReference type="Gene3D" id="3.40.630.30">
    <property type="match status" value="1"/>
</dbReference>
<reference evidence="2 3" key="1">
    <citation type="submission" date="2019-01" db="EMBL/GenBank/DDBJ databases">
        <title>Ktedonosporobacter rubrisoli SCAWS-G2.</title>
        <authorList>
            <person name="Huang Y."/>
            <person name="Yan B."/>
        </authorList>
    </citation>
    <scope>NUCLEOTIDE SEQUENCE [LARGE SCALE GENOMIC DNA]</scope>
    <source>
        <strain evidence="2 3">SCAWS-G2</strain>
    </source>
</reference>
<keyword evidence="3" id="KW-1185">Reference proteome</keyword>
<dbReference type="CDD" id="cd04301">
    <property type="entry name" value="NAT_SF"/>
    <property type="match status" value="1"/>
</dbReference>
<protein>
    <submittedName>
        <fullName evidence="2">GNAT family N-acetyltransferase</fullName>
    </submittedName>
</protein>
<gene>
    <name evidence="2" type="ORF">EPA93_42160</name>
</gene>
<evidence type="ECO:0000313" key="2">
    <source>
        <dbReference type="EMBL" id="QBD82236.1"/>
    </source>
</evidence>
<dbReference type="RefSeq" id="WP_129893305.1">
    <property type="nucleotide sequence ID" value="NZ_CP035758.1"/>
</dbReference>
<dbReference type="InterPro" id="IPR016181">
    <property type="entry name" value="Acyl_CoA_acyltransferase"/>
</dbReference>
<evidence type="ECO:0000259" key="1">
    <source>
        <dbReference type="PROSITE" id="PS51186"/>
    </source>
</evidence>
<dbReference type="InterPro" id="IPR050276">
    <property type="entry name" value="MshD_Acetyltransferase"/>
</dbReference>
<dbReference type="PANTHER" id="PTHR43617">
    <property type="entry name" value="L-AMINO ACID N-ACETYLTRANSFERASE"/>
    <property type="match status" value="1"/>
</dbReference>
<dbReference type="OrthoDB" id="160586at2"/>
<dbReference type="PANTHER" id="PTHR43617:SF2">
    <property type="entry name" value="UPF0039 PROTEIN SLL0451"/>
    <property type="match status" value="1"/>
</dbReference>
<name>A0A4P6K3Z8_KTERU</name>
<dbReference type="InterPro" id="IPR000182">
    <property type="entry name" value="GNAT_dom"/>
</dbReference>
<dbReference type="EMBL" id="CP035758">
    <property type="protein sequence ID" value="QBD82236.1"/>
    <property type="molecule type" value="Genomic_DNA"/>
</dbReference>
<proteinExistence type="predicted"/>
<accession>A0A4P6K3Z8</accession>
<dbReference type="AlphaFoldDB" id="A0A4P6K3Z8"/>
<sequence>MATFTEQVRLLTSDDAPELRRLLDTSEYIYQRFTPEELPTLLKHYPAVGVFRGSSLHGFLLSQIVNPPSAWIGGFGVSWANSRAYKSMLLKLLIELYPYLYDAGVRNLYYSGNDSGRDWLRTTLLTQGFTQHRQLYAYDKFDYRVPTTGNQEVTIRPVNLPDDGLGGDMPALLSIEEACFEHLWRNNNIAFHDIATTHPYFVVAELNGEVVGYQFNSLDGDYGYLIRIAVHPSASGKGIGARLMAEAIRFFAGERVSRIMLNTQEENTHAHRLYEWFSFIRIEQMGFVLRKCL</sequence>
<dbReference type="Pfam" id="PF00583">
    <property type="entry name" value="Acetyltransf_1"/>
    <property type="match status" value="1"/>
</dbReference>
<feature type="domain" description="N-acetyltransferase" evidence="1">
    <location>
        <begin position="153"/>
        <end position="293"/>
    </location>
</feature>
<dbReference type="KEGG" id="kbs:EPA93_42160"/>
<dbReference type="PROSITE" id="PS51186">
    <property type="entry name" value="GNAT"/>
    <property type="match status" value="1"/>
</dbReference>
<organism evidence="2 3">
    <name type="scientific">Ktedonosporobacter rubrisoli</name>
    <dbReference type="NCBI Taxonomy" id="2509675"/>
    <lineage>
        <taxon>Bacteria</taxon>
        <taxon>Bacillati</taxon>
        <taxon>Chloroflexota</taxon>
        <taxon>Ktedonobacteria</taxon>
        <taxon>Ktedonobacterales</taxon>
        <taxon>Ktedonosporobacteraceae</taxon>
        <taxon>Ktedonosporobacter</taxon>
    </lineage>
</organism>
<dbReference type="SUPFAM" id="SSF55729">
    <property type="entry name" value="Acyl-CoA N-acyltransferases (Nat)"/>
    <property type="match status" value="1"/>
</dbReference>
<evidence type="ECO:0000313" key="3">
    <source>
        <dbReference type="Proteomes" id="UP000290365"/>
    </source>
</evidence>
<dbReference type="Proteomes" id="UP000290365">
    <property type="component" value="Chromosome"/>
</dbReference>
<dbReference type="GO" id="GO:0016747">
    <property type="term" value="F:acyltransferase activity, transferring groups other than amino-acyl groups"/>
    <property type="evidence" value="ECO:0007669"/>
    <property type="project" value="InterPro"/>
</dbReference>